<dbReference type="Proteomes" id="UP001165576">
    <property type="component" value="Unassembled WGS sequence"/>
</dbReference>
<dbReference type="EMBL" id="JANIDY010000001">
    <property type="protein sequence ID" value="MCX5617918.1"/>
    <property type="molecule type" value="Genomic_DNA"/>
</dbReference>
<proteinExistence type="predicted"/>
<comment type="caution">
    <text evidence="1">The sequence shown here is derived from an EMBL/GenBank/DDBJ whole genome shotgun (WGS) entry which is preliminary data.</text>
</comment>
<sequence length="126" mass="14154">MTVQNGRSVDNLAKEFSSFLRDITKSCEVLSYANRGIFNRFSWASVAGKADGARVWYNRAVFSTCAPEDRITMLHNARKGIIIVREKAKKEMVNNTRFQDVSGDLYKKTGVAIATIESLINNCKDI</sequence>
<keyword evidence="2" id="KW-1185">Reference proteome</keyword>
<dbReference type="RefSeq" id="WP_266116364.1">
    <property type="nucleotide sequence ID" value="NZ_JANIDY010000001.1"/>
</dbReference>
<reference evidence="1" key="1">
    <citation type="submission" date="2022-07" db="EMBL/GenBank/DDBJ databases">
        <title>Bombella genomes.</title>
        <authorList>
            <person name="Harer L."/>
            <person name="Styblova S."/>
            <person name="Ehrmann M."/>
        </authorList>
    </citation>
    <scope>NUCLEOTIDE SEQUENCE</scope>
    <source>
        <strain evidence="1">TMW 2.2543</strain>
    </source>
</reference>
<accession>A0ABT3WGB0</accession>
<name>A0ABT3WGB0_9PROT</name>
<evidence type="ECO:0000313" key="1">
    <source>
        <dbReference type="EMBL" id="MCX5617918.1"/>
    </source>
</evidence>
<evidence type="ECO:0000313" key="2">
    <source>
        <dbReference type="Proteomes" id="UP001165576"/>
    </source>
</evidence>
<protein>
    <submittedName>
        <fullName evidence="1">Uncharacterized protein</fullName>
    </submittedName>
</protein>
<gene>
    <name evidence="1" type="ORF">NQF86_04430</name>
</gene>
<organism evidence="1 2">
    <name type="scientific">Bombella pluederhausensis</name>
    <dbReference type="NCBI Taxonomy" id="2967336"/>
    <lineage>
        <taxon>Bacteria</taxon>
        <taxon>Pseudomonadati</taxon>
        <taxon>Pseudomonadota</taxon>
        <taxon>Alphaproteobacteria</taxon>
        <taxon>Acetobacterales</taxon>
        <taxon>Acetobacteraceae</taxon>
        <taxon>Bombella</taxon>
    </lineage>
</organism>